<name>A0A7I4Y403_HAECO</name>
<dbReference type="Proteomes" id="UP000025227">
    <property type="component" value="Unplaced"/>
</dbReference>
<dbReference type="AlphaFoldDB" id="A0A7I4Y403"/>
<proteinExistence type="predicted"/>
<keyword evidence="1" id="KW-1185">Reference proteome</keyword>
<reference evidence="2" key="1">
    <citation type="submission" date="2020-12" db="UniProtKB">
        <authorList>
            <consortium name="WormBaseParasite"/>
        </authorList>
    </citation>
    <scope>IDENTIFICATION</scope>
    <source>
        <strain evidence="2">MHco3</strain>
    </source>
</reference>
<dbReference type="WBParaSite" id="HCON_00046120-00001">
    <property type="protein sequence ID" value="HCON_00046120-00001"/>
    <property type="gene ID" value="HCON_00046120"/>
</dbReference>
<evidence type="ECO:0000313" key="1">
    <source>
        <dbReference type="Proteomes" id="UP000025227"/>
    </source>
</evidence>
<sequence length="80" mass="9227">MHLQPSTCQHAFPSSLDALHFSHQQGTPYSLPKTLRGSMEQPIDFRTRTKTRRSRITFSPQQVFQACSYFDALPSLYSQH</sequence>
<protein>
    <submittedName>
        <fullName evidence="2">Ovule protein</fullName>
    </submittedName>
</protein>
<organism evidence="1 2">
    <name type="scientific">Haemonchus contortus</name>
    <name type="common">Barber pole worm</name>
    <dbReference type="NCBI Taxonomy" id="6289"/>
    <lineage>
        <taxon>Eukaryota</taxon>
        <taxon>Metazoa</taxon>
        <taxon>Ecdysozoa</taxon>
        <taxon>Nematoda</taxon>
        <taxon>Chromadorea</taxon>
        <taxon>Rhabditida</taxon>
        <taxon>Rhabditina</taxon>
        <taxon>Rhabditomorpha</taxon>
        <taxon>Strongyloidea</taxon>
        <taxon>Trichostrongylidae</taxon>
        <taxon>Haemonchus</taxon>
    </lineage>
</organism>
<accession>A0A7I4Y403</accession>
<evidence type="ECO:0000313" key="2">
    <source>
        <dbReference type="WBParaSite" id="HCON_00046120-00001"/>
    </source>
</evidence>